<accession>A0A0F9SDP6</accession>
<dbReference type="SUPFAM" id="SSF55811">
    <property type="entry name" value="Nudix"/>
    <property type="match status" value="1"/>
</dbReference>
<name>A0A0F9SDP6_9ZZZZ</name>
<dbReference type="Gene3D" id="3.90.79.10">
    <property type="entry name" value="Nucleoside Triphosphate Pyrophosphohydrolase"/>
    <property type="match status" value="1"/>
</dbReference>
<dbReference type="PANTHER" id="PTHR11839:SF18">
    <property type="entry name" value="NUDIX HYDROLASE DOMAIN-CONTAINING PROTEIN"/>
    <property type="match status" value="1"/>
</dbReference>
<dbReference type="PANTHER" id="PTHR11839">
    <property type="entry name" value="UDP/ADP-SUGAR PYROPHOSPHATASE"/>
    <property type="match status" value="1"/>
</dbReference>
<dbReference type="GO" id="GO:0006753">
    <property type="term" value="P:nucleoside phosphate metabolic process"/>
    <property type="evidence" value="ECO:0007669"/>
    <property type="project" value="TreeGrafter"/>
</dbReference>
<dbReference type="InterPro" id="IPR000086">
    <property type="entry name" value="NUDIX_hydrolase_dom"/>
</dbReference>
<dbReference type="GO" id="GO:0016787">
    <property type="term" value="F:hydrolase activity"/>
    <property type="evidence" value="ECO:0007669"/>
    <property type="project" value="UniProtKB-KW"/>
</dbReference>
<dbReference type="Pfam" id="PF00293">
    <property type="entry name" value="NUDIX"/>
    <property type="match status" value="1"/>
</dbReference>
<dbReference type="InterPro" id="IPR015797">
    <property type="entry name" value="NUDIX_hydrolase-like_dom_sf"/>
</dbReference>
<dbReference type="PROSITE" id="PS51462">
    <property type="entry name" value="NUDIX"/>
    <property type="match status" value="1"/>
</dbReference>
<evidence type="ECO:0000256" key="1">
    <source>
        <dbReference type="ARBA" id="ARBA00001946"/>
    </source>
</evidence>
<reference evidence="4" key="1">
    <citation type="journal article" date="2015" name="Nature">
        <title>Complex archaea that bridge the gap between prokaryotes and eukaryotes.</title>
        <authorList>
            <person name="Spang A."/>
            <person name="Saw J.H."/>
            <person name="Jorgensen S.L."/>
            <person name="Zaremba-Niedzwiedzka K."/>
            <person name="Martijn J."/>
            <person name="Lind A.E."/>
            <person name="van Eijk R."/>
            <person name="Schleper C."/>
            <person name="Guy L."/>
            <person name="Ettema T.J."/>
        </authorList>
    </citation>
    <scope>NUCLEOTIDE SEQUENCE</scope>
</reference>
<organism evidence="4">
    <name type="scientific">marine sediment metagenome</name>
    <dbReference type="NCBI Taxonomy" id="412755"/>
    <lineage>
        <taxon>unclassified sequences</taxon>
        <taxon>metagenomes</taxon>
        <taxon>ecological metagenomes</taxon>
    </lineage>
</organism>
<dbReference type="EMBL" id="LAZR01000533">
    <property type="protein sequence ID" value="KKN65144.1"/>
    <property type="molecule type" value="Genomic_DNA"/>
</dbReference>
<comment type="cofactor">
    <cofactor evidence="1">
        <name>Mg(2+)</name>
        <dbReference type="ChEBI" id="CHEBI:18420"/>
    </cofactor>
</comment>
<keyword evidence="2" id="KW-0378">Hydrolase</keyword>
<protein>
    <recommendedName>
        <fullName evidence="3">Nudix hydrolase domain-containing protein</fullName>
    </recommendedName>
</protein>
<evidence type="ECO:0000256" key="2">
    <source>
        <dbReference type="ARBA" id="ARBA00022801"/>
    </source>
</evidence>
<evidence type="ECO:0000259" key="3">
    <source>
        <dbReference type="PROSITE" id="PS51462"/>
    </source>
</evidence>
<evidence type="ECO:0000313" key="4">
    <source>
        <dbReference type="EMBL" id="KKN65144.1"/>
    </source>
</evidence>
<feature type="domain" description="Nudix hydrolase" evidence="3">
    <location>
        <begin position="40"/>
        <end position="166"/>
    </location>
</feature>
<gene>
    <name evidence="4" type="ORF">LCGC14_0484530</name>
</gene>
<sequence>MEFNDKVIGSKTLYKGHTLSLEIKKLKHETGLVYEREIIDRMDAVAVVAVKDSKVVLVKQFRPPIDKPLLELPAGLIENDDPEKTAYNELIEETGYKCNKLKLMTKYYSSAGYTNEVIHIFEADDMEMVGARPEPEEFLEIVEMPLKEAMSAAKNGEITDAKTVIGLLLLETSS</sequence>
<dbReference type="AlphaFoldDB" id="A0A0F9SDP6"/>
<comment type="caution">
    <text evidence="4">The sequence shown here is derived from an EMBL/GenBank/DDBJ whole genome shotgun (WGS) entry which is preliminary data.</text>
</comment>
<dbReference type="GO" id="GO:0019693">
    <property type="term" value="P:ribose phosphate metabolic process"/>
    <property type="evidence" value="ECO:0007669"/>
    <property type="project" value="TreeGrafter"/>
</dbReference>
<dbReference type="CDD" id="cd03424">
    <property type="entry name" value="NUDIX_ADPRase_Nudt5_UGPPase_Nudt14"/>
    <property type="match status" value="1"/>
</dbReference>
<proteinExistence type="predicted"/>